<name>A0A6L3SW48_9HYPH</name>
<dbReference type="RefSeq" id="WP_151003180.1">
    <property type="nucleotide sequence ID" value="NZ_BPQY01000560.1"/>
</dbReference>
<dbReference type="Proteomes" id="UP000474159">
    <property type="component" value="Unassembled WGS sequence"/>
</dbReference>
<dbReference type="OrthoDB" id="7997598at2"/>
<protein>
    <submittedName>
        <fullName evidence="1">Uncharacterized protein</fullName>
    </submittedName>
</protein>
<dbReference type="AlphaFoldDB" id="A0A6L3SW48"/>
<sequence>MSLHLKPARIATGRGDEDGRLVFDGERLVAVLVQLSDQYGPDAGKWFFEVGLGWLAGPKHPIFANLGEAQDWITRHLAGHRS</sequence>
<dbReference type="EMBL" id="VZZK01000032">
    <property type="protein sequence ID" value="KAB1075964.1"/>
    <property type="molecule type" value="Genomic_DNA"/>
</dbReference>
<comment type="caution">
    <text evidence="1">The sequence shown here is derived from an EMBL/GenBank/DDBJ whole genome shotgun (WGS) entry which is preliminary data.</text>
</comment>
<gene>
    <name evidence="1" type="ORF">F6X53_24365</name>
</gene>
<keyword evidence="2" id="KW-1185">Reference proteome</keyword>
<accession>A0A6L3SW48</accession>
<proteinExistence type="predicted"/>
<organism evidence="1 2">
    <name type="scientific">Methylobacterium soli</name>
    <dbReference type="NCBI Taxonomy" id="553447"/>
    <lineage>
        <taxon>Bacteria</taxon>
        <taxon>Pseudomonadati</taxon>
        <taxon>Pseudomonadota</taxon>
        <taxon>Alphaproteobacteria</taxon>
        <taxon>Hyphomicrobiales</taxon>
        <taxon>Methylobacteriaceae</taxon>
        <taxon>Methylobacterium</taxon>
    </lineage>
</organism>
<reference evidence="1 2" key="1">
    <citation type="submission" date="2019-09" db="EMBL/GenBank/DDBJ databases">
        <title>YIM 48816 draft genome.</title>
        <authorList>
            <person name="Jiang L."/>
        </authorList>
    </citation>
    <scope>NUCLEOTIDE SEQUENCE [LARGE SCALE GENOMIC DNA]</scope>
    <source>
        <strain evidence="1 2">YIM 48816</strain>
    </source>
</reference>
<evidence type="ECO:0000313" key="1">
    <source>
        <dbReference type="EMBL" id="KAB1075964.1"/>
    </source>
</evidence>
<evidence type="ECO:0000313" key="2">
    <source>
        <dbReference type="Proteomes" id="UP000474159"/>
    </source>
</evidence>